<reference evidence="1" key="1">
    <citation type="submission" date="2021-12" db="EMBL/GenBank/DDBJ databases">
        <authorList>
            <person name="Veyrier F.J."/>
        </authorList>
    </citation>
    <scope>NUCLEOTIDE SEQUENCE</scope>
    <source>
        <strain evidence="1">SAG 1488-6</strain>
    </source>
</reference>
<dbReference type="RefSeq" id="WP_019957441.1">
    <property type="nucleotide sequence ID" value="NZ_CP091512.1"/>
</dbReference>
<name>A0ABY4E8T2_VITST</name>
<accession>A0ABY4E8T2</accession>
<keyword evidence="2" id="KW-1185">Reference proteome</keyword>
<sequence>MSMVRLISPSFFSTKQQILQAISETSANLVVLPTYNPSLSHINSDYVFEYPSVEEIQAVLHKGQKVYCQQVRVGHAPKHVLVSRKDVDSLGRECSIEEITQQGDKFIKRINKKRVLNVRGHQVSFAFGDEIHALHADLYAGLQADVLIYPSQVRPTSWVKLGKTIKAISEHTSVAFVSLNDSDNAKTLSKIKTSTKLFNQGVENTDAATWDSAKKLFCVDIPLDD</sequence>
<organism evidence="1 2">
    <name type="scientific">Vitreoscilla stercoraria</name>
    <dbReference type="NCBI Taxonomy" id="61"/>
    <lineage>
        <taxon>Bacteria</taxon>
        <taxon>Pseudomonadati</taxon>
        <taxon>Pseudomonadota</taxon>
        <taxon>Betaproteobacteria</taxon>
        <taxon>Neisseriales</taxon>
        <taxon>Neisseriaceae</taxon>
        <taxon>Vitreoscilla</taxon>
    </lineage>
</organism>
<evidence type="ECO:0000313" key="2">
    <source>
        <dbReference type="Proteomes" id="UP000832034"/>
    </source>
</evidence>
<gene>
    <name evidence="1" type="ORF">LVJ81_09275</name>
</gene>
<evidence type="ECO:0000313" key="1">
    <source>
        <dbReference type="EMBL" id="UOO91820.1"/>
    </source>
</evidence>
<reference evidence="1" key="2">
    <citation type="journal article" date="2022" name="Res Sq">
        <title>Evolution of multicellular longitudinally dividing oral cavity symbionts (Neisseriaceae).</title>
        <authorList>
            <person name="Nyongesa S."/>
            <person name="Weber P."/>
            <person name="Bernet E."/>
            <person name="Pullido F."/>
            <person name="Nieckarz M."/>
            <person name="Delaby M."/>
            <person name="Nieves C."/>
            <person name="Viehboeck T."/>
            <person name="Krause N."/>
            <person name="Rivera-Millot A."/>
            <person name="Nakamura A."/>
            <person name="Vischer N."/>
            <person name="VanNieuwenhze M."/>
            <person name="Brun Y."/>
            <person name="Cava F."/>
            <person name="Bulgheresi S."/>
            <person name="Veyrier F."/>
        </authorList>
    </citation>
    <scope>NUCLEOTIDE SEQUENCE</scope>
    <source>
        <strain evidence="1">SAG 1488-6</strain>
    </source>
</reference>
<dbReference type="Proteomes" id="UP000832034">
    <property type="component" value="Chromosome"/>
</dbReference>
<protein>
    <submittedName>
        <fullName evidence="1">Uncharacterized protein</fullName>
    </submittedName>
</protein>
<dbReference type="EMBL" id="CP091512">
    <property type="protein sequence ID" value="UOO91820.1"/>
    <property type="molecule type" value="Genomic_DNA"/>
</dbReference>
<proteinExistence type="predicted"/>